<evidence type="ECO:0000256" key="1">
    <source>
        <dbReference type="SAM" id="MobiDB-lite"/>
    </source>
</evidence>
<feature type="compositionally biased region" description="Polar residues" evidence="1">
    <location>
        <begin position="10"/>
        <end position="25"/>
    </location>
</feature>
<dbReference type="Proteomes" id="UP001221898">
    <property type="component" value="Unassembled WGS sequence"/>
</dbReference>
<feature type="region of interest" description="Disordered" evidence="1">
    <location>
        <begin position="1"/>
        <end position="25"/>
    </location>
</feature>
<protein>
    <submittedName>
        <fullName evidence="2">Uncharacterized protein</fullName>
    </submittedName>
</protein>
<accession>A0AAD7S8P9</accession>
<comment type="caution">
    <text evidence="2">The sequence shown here is derived from an EMBL/GenBank/DDBJ whole genome shotgun (WGS) entry which is preliminary data.</text>
</comment>
<feature type="compositionally biased region" description="Polar residues" evidence="1">
    <location>
        <begin position="147"/>
        <end position="161"/>
    </location>
</feature>
<name>A0AAD7S8P9_9TELE</name>
<dbReference type="AlphaFoldDB" id="A0AAD7S8P9"/>
<sequence>MEPRRGSEEAGQSASRQAGMASSSWAKARLFRGQLTGPEPALRQIWKTCRKLTCPNAGNRDERKCKCHDASRGQPRTRPFKPFSAVSTAINKRRMKSAVAAARPGLAEAAASAARSRQGRTVVTVRARHSPRHPQISDKRSEAMGSGFQNSDFNLTVELNSPPSPGAVTEQPAADTEET</sequence>
<evidence type="ECO:0000313" key="3">
    <source>
        <dbReference type="Proteomes" id="UP001221898"/>
    </source>
</evidence>
<feature type="region of interest" description="Disordered" evidence="1">
    <location>
        <begin position="57"/>
        <end position="82"/>
    </location>
</feature>
<keyword evidence="3" id="KW-1185">Reference proteome</keyword>
<gene>
    <name evidence="2" type="ORF">AAFF_G00435370</name>
</gene>
<evidence type="ECO:0000313" key="2">
    <source>
        <dbReference type="EMBL" id="KAJ8397848.1"/>
    </source>
</evidence>
<proteinExistence type="predicted"/>
<feature type="region of interest" description="Disordered" evidence="1">
    <location>
        <begin position="111"/>
        <end position="179"/>
    </location>
</feature>
<reference evidence="2" key="1">
    <citation type="journal article" date="2023" name="Science">
        <title>Genome structures resolve the early diversification of teleost fishes.</title>
        <authorList>
            <person name="Parey E."/>
            <person name="Louis A."/>
            <person name="Montfort J."/>
            <person name="Bouchez O."/>
            <person name="Roques C."/>
            <person name="Iampietro C."/>
            <person name="Lluch J."/>
            <person name="Castinel A."/>
            <person name="Donnadieu C."/>
            <person name="Desvignes T."/>
            <person name="Floi Bucao C."/>
            <person name="Jouanno E."/>
            <person name="Wen M."/>
            <person name="Mejri S."/>
            <person name="Dirks R."/>
            <person name="Jansen H."/>
            <person name="Henkel C."/>
            <person name="Chen W.J."/>
            <person name="Zahm M."/>
            <person name="Cabau C."/>
            <person name="Klopp C."/>
            <person name="Thompson A.W."/>
            <person name="Robinson-Rechavi M."/>
            <person name="Braasch I."/>
            <person name="Lecointre G."/>
            <person name="Bobe J."/>
            <person name="Postlethwait J.H."/>
            <person name="Berthelot C."/>
            <person name="Roest Crollius H."/>
            <person name="Guiguen Y."/>
        </authorList>
    </citation>
    <scope>NUCLEOTIDE SEQUENCE</scope>
    <source>
        <strain evidence="2">NC1722</strain>
    </source>
</reference>
<organism evidence="2 3">
    <name type="scientific">Aldrovandia affinis</name>
    <dbReference type="NCBI Taxonomy" id="143900"/>
    <lineage>
        <taxon>Eukaryota</taxon>
        <taxon>Metazoa</taxon>
        <taxon>Chordata</taxon>
        <taxon>Craniata</taxon>
        <taxon>Vertebrata</taxon>
        <taxon>Euteleostomi</taxon>
        <taxon>Actinopterygii</taxon>
        <taxon>Neopterygii</taxon>
        <taxon>Teleostei</taxon>
        <taxon>Notacanthiformes</taxon>
        <taxon>Halosauridae</taxon>
        <taxon>Aldrovandia</taxon>
    </lineage>
</organism>
<feature type="compositionally biased region" description="Basic and acidic residues" evidence="1">
    <location>
        <begin position="59"/>
        <end position="71"/>
    </location>
</feature>
<dbReference type="EMBL" id="JAINUG010000095">
    <property type="protein sequence ID" value="KAJ8397848.1"/>
    <property type="molecule type" value="Genomic_DNA"/>
</dbReference>